<dbReference type="InterPro" id="IPR007278">
    <property type="entry name" value="DUF397"/>
</dbReference>
<dbReference type="EMBL" id="JACHJT010000001">
    <property type="protein sequence ID" value="MBB4931602.1"/>
    <property type="molecule type" value="Genomic_DNA"/>
</dbReference>
<accession>A0A7W7W238</accession>
<proteinExistence type="predicted"/>
<feature type="domain" description="DUF397" evidence="1">
    <location>
        <begin position="5"/>
        <end position="57"/>
    </location>
</feature>
<name>A0A7W7W238_9ACTN</name>
<comment type="caution">
    <text evidence="2">The sequence shown here is derived from an EMBL/GenBank/DDBJ whole genome shotgun (WGS) entry which is preliminary data.</text>
</comment>
<protein>
    <recommendedName>
        <fullName evidence="1">DUF397 domain-containing protein</fullName>
    </recommendedName>
</protein>
<dbReference type="Proteomes" id="UP000523007">
    <property type="component" value="Unassembled WGS sequence"/>
</dbReference>
<dbReference type="AlphaFoldDB" id="A0A7W7W238"/>
<sequence>MLNREWITSSYSQGGMDNCVQARSASHYAVDVRDSQHPDHGYLSFDGAEWRAFLADAHRL</sequence>
<evidence type="ECO:0000259" key="1">
    <source>
        <dbReference type="Pfam" id="PF04149"/>
    </source>
</evidence>
<keyword evidence="3" id="KW-1185">Reference proteome</keyword>
<organism evidence="2 3">
    <name type="scientific">Lipingzhangella halophila</name>
    <dbReference type="NCBI Taxonomy" id="1783352"/>
    <lineage>
        <taxon>Bacteria</taxon>
        <taxon>Bacillati</taxon>
        <taxon>Actinomycetota</taxon>
        <taxon>Actinomycetes</taxon>
        <taxon>Streptosporangiales</taxon>
        <taxon>Nocardiopsidaceae</taxon>
        <taxon>Lipingzhangella</taxon>
    </lineage>
</organism>
<evidence type="ECO:0000313" key="2">
    <source>
        <dbReference type="EMBL" id="MBB4931602.1"/>
    </source>
</evidence>
<dbReference type="RefSeq" id="WP_184578005.1">
    <property type="nucleotide sequence ID" value="NZ_JACHJT010000001.1"/>
</dbReference>
<reference evidence="2 3" key="1">
    <citation type="submission" date="2020-08" db="EMBL/GenBank/DDBJ databases">
        <title>Sequencing the genomes of 1000 actinobacteria strains.</title>
        <authorList>
            <person name="Klenk H.-P."/>
        </authorList>
    </citation>
    <scope>NUCLEOTIDE SEQUENCE [LARGE SCALE GENOMIC DNA]</scope>
    <source>
        <strain evidence="2 3">DSM 102030</strain>
    </source>
</reference>
<evidence type="ECO:0000313" key="3">
    <source>
        <dbReference type="Proteomes" id="UP000523007"/>
    </source>
</evidence>
<dbReference type="Pfam" id="PF04149">
    <property type="entry name" value="DUF397"/>
    <property type="match status" value="1"/>
</dbReference>
<gene>
    <name evidence="2" type="ORF">F4561_002422</name>
</gene>